<proteinExistence type="inferred from homology"/>
<dbReference type="InterPro" id="IPR051085">
    <property type="entry name" value="MB_O-acyltransferase"/>
</dbReference>
<evidence type="ECO:0000256" key="10">
    <source>
        <dbReference type="SAM" id="Phobius"/>
    </source>
</evidence>
<dbReference type="PIRSF" id="PIRSF016636">
    <property type="entry name" value="AlgI_DltB"/>
    <property type="match status" value="1"/>
</dbReference>
<feature type="transmembrane region" description="Helical" evidence="10">
    <location>
        <begin position="369"/>
        <end position="386"/>
    </location>
</feature>
<feature type="transmembrane region" description="Helical" evidence="10">
    <location>
        <begin position="47"/>
        <end position="66"/>
    </location>
</feature>
<feature type="transmembrane region" description="Helical" evidence="10">
    <location>
        <begin position="447"/>
        <end position="466"/>
    </location>
</feature>
<keyword evidence="12" id="KW-1185">Reference proteome</keyword>
<reference evidence="11 12" key="1">
    <citation type="submission" date="2017-06" db="EMBL/GenBank/DDBJ databases">
        <authorList>
            <person name="Kim H.J."/>
            <person name="Triplett B.A."/>
        </authorList>
    </citation>
    <scope>NUCLEOTIDE SEQUENCE [LARGE SCALE GENOMIC DNA]</scope>
    <source>
        <strain evidence="11 12">DSM 18704</strain>
    </source>
</reference>
<dbReference type="PIRSF" id="PIRSF500217">
    <property type="entry name" value="AlgI"/>
    <property type="match status" value="1"/>
</dbReference>
<sequence length="474" mass="54603">MLFVEPRFFLFFAIVLMVYWSLRTNNLRKWFVLLASYYFYSSWDPRFALMLCGISTADWFFALRIAEAKGADAAALRTRRMYVTLSVAMNLIVLGFFKYFHFFVESAIAAAGAAGLKLDEPTLHIILPVGVSFFTFQSLSYTIDVYRDEIPAVSSLRDYLMFSSFFPQLVAGPIVRPRYFVPQMATSRTVMLDEAKQAMYLFLLGYIKKVCIADNISPYVDQVFHHPAGFTAFSCLNATWLYTIQIFCDFSGYSDMAIAVAALLGYKLAPNFNAPYLADSIQDFWRRWHISLSLWIRDYIYISLGGSRMRTRYLVYRNLLITMLAGGLWHGAAWTFVAWGGAHGAAQVIHQEFRKHLPPKPEQEPYRRILSWFLTLNFVCLCWILFRASTFPVAWLMIRRYLGLNHGGAEMIPAWLALLGPVLLLGQLIMRKSDVEGRMTRLSLQRFALVYGMIWALALSMLPLGYRPFIYFQF</sequence>
<dbReference type="Pfam" id="PF03062">
    <property type="entry name" value="MBOAT"/>
    <property type="match status" value="1"/>
</dbReference>
<evidence type="ECO:0000256" key="7">
    <source>
        <dbReference type="ARBA" id="ARBA00023136"/>
    </source>
</evidence>
<gene>
    <name evidence="11" type="ORF">SAMN05421770_11512</name>
</gene>
<dbReference type="GO" id="GO:0005886">
    <property type="term" value="C:plasma membrane"/>
    <property type="evidence" value="ECO:0007669"/>
    <property type="project" value="UniProtKB-SubCell"/>
</dbReference>
<dbReference type="GO" id="GO:0042121">
    <property type="term" value="P:alginic acid biosynthetic process"/>
    <property type="evidence" value="ECO:0007669"/>
    <property type="project" value="InterPro"/>
</dbReference>
<name>A0A239MKF4_9BACT</name>
<dbReference type="Proteomes" id="UP000198356">
    <property type="component" value="Unassembled WGS sequence"/>
</dbReference>
<evidence type="ECO:0000256" key="3">
    <source>
        <dbReference type="ARBA" id="ARBA00022475"/>
    </source>
</evidence>
<dbReference type="InterPro" id="IPR004299">
    <property type="entry name" value="MBOAT_fam"/>
</dbReference>
<keyword evidence="4 9" id="KW-0808">Transferase</keyword>
<evidence type="ECO:0000256" key="6">
    <source>
        <dbReference type="ARBA" id="ARBA00022989"/>
    </source>
</evidence>
<keyword evidence="8 9" id="KW-0012">Acyltransferase</keyword>
<dbReference type="InterPro" id="IPR024194">
    <property type="entry name" value="Ac/AlaTfrase_AlgI/DltB"/>
</dbReference>
<comment type="subcellular location">
    <subcellularLocation>
        <location evidence="1">Cell membrane</location>
        <topology evidence="1">Multi-pass membrane protein</topology>
    </subcellularLocation>
</comment>
<dbReference type="AlphaFoldDB" id="A0A239MKF4"/>
<keyword evidence="6 10" id="KW-1133">Transmembrane helix</keyword>
<keyword evidence="7 9" id="KW-0472">Membrane</keyword>
<organism evidence="11 12">
    <name type="scientific">Granulicella rosea</name>
    <dbReference type="NCBI Taxonomy" id="474952"/>
    <lineage>
        <taxon>Bacteria</taxon>
        <taxon>Pseudomonadati</taxon>
        <taxon>Acidobacteriota</taxon>
        <taxon>Terriglobia</taxon>
        <taxon>Terriglobales</taxon>
        <taxon>Acidobacteriaceae</taxon>
        <taxon>Granulicella</taxon>
    </lineage>
</organism>
<evidence type="ECO:0000313" key="11">
    <source>
        <dbReference type="EMBL" id="SNT43125.1"/>
    </source>
</evidence>
<evidence type="ECO:0000256" key="4">
    <source>
        <dbReference type="ARBA" id="ARBA00022679"/>
    </source>
</evidence>
<feature type="transmembrane region" description="Helical" evidence="10">
    <location>
        <begin position="406"/>
        <end position="426"/>
    </location>
</feature>
<evidence type="ECO:0000256" key="5">
    <source>
        <dbReference type="ARBA" id="ARBA00022692"/>
    </source>
</evidence>
<evidence type="ECO:0000256" key="8">
    <source>
        <dbReference type="ARBA" id="ARBA00023315"/>
    </source>
</evidence>
<evidence type="ECO:0000256" key="9">
    <source>
        <dbReference type="PIRNR" id="PIRNR016636"/>
    </source>
</evidence>
<dbReference type="InterPro" id="IPR028362">
    <property type="entry name" value="AlgI"/>
</dbReference>
<evidence type="ECO:0000256" key="2">
    <source>
        <dbReference type="ARBA" id="ARBA00010323"/>
    </source>
</evidence>
<evidence type="ECO:0000256" key="1">
    <source>
        <dbReference type="ARBA" id="ARBA00004651"/>
    </source>
</evidence>
<evidence type="ECO:0000313" key="12">
    <source>
        <dbReference type="Proteomes" id="UP000198356"/>
    </source>
</evidence>
<accession>A0A239MKF4</accession>
<feature type="transmembrane region" description="Helical" evidence="10">
    <location>
        <begin position="82"/>
        <end position="102"/>
    </location>
</feature>
<dbReference type="PANTHER" id="PTHR13285">
    <property type="entry name" value="ACYLTRANSFERASE"/>
    <property type="match status" value="1"/>
</dbReference>
<keyword evidence="3 9" id="KW-1003">Cell membrane</keyword>
<dbReference type="PANTHER" id="PTHR13285:SF23">
    <property type="entry name" value="TEICHOIC ACID D-ALANYLTRANSFERASE"/>
    <property type="match status" value="1"/>
</dbReference>
<keyword evidence="5 10" id="KW-0812">Transmembrane</keyword>
<protein>
    <submittedName>
        <fullName evidence="11">Alginate O-acetyltransferase complex protein AlgI</fullName>
    </submittedName>
</protein>
<dbReference type="RefSeq" id="WP_176441907.1">
    <property type="nucleotide sequence ID" value="NZ_FZOU01000015.1"/>
</dbReference>
<comment type="similarity">
    <text evidence="2 9">Belongs to the membrane-bound acyltransferase family.</text>
</comment>
<dbReference type="EMBL" id="FZOU01000015">
    <property type="protein sequence ID" value="SNT43125.1"/>
    <property type="molecule type" value="Genomic_DNA"/>
</dbReference>
<dbReference type="GO" id="GO:0016746">
    <property type="term" value="F:acyltransferase activity"/>
    <property type="evidence" value="ECO:0007669"/>
    <property type="project" value="UniProtKB-KW"/>
</dbReference>